<dbReference type="EMBL" id="LR797504">
    <property type="protein sequence ID" value="CAB4221628.1"/>
    <property type="molecule type" value="Genomic_DNA"/>
</dbReference>
<evidence type="ECO:0000313" key="3">
    <source>
        <dbReference type="EMBL" id="CAB4221628.1"/>
    </source>
</evidence>
<name>A0A6J5S9V0_9CAUD</name>
<dbReference type="EMBL" id="LR797247">
    <property type="protein sequence ID" value="CAB4195628.1"/>
    <property type="molecule type" value="Genomic_DNA"/>
</dbReference>
<evidence type="ECO:0000313" key="2">
    <source>
        <dbReference type="EMBL" id="CAB4205571.1"/>
    </source>
</evidence>
<accession>A0A6J5S9V0</accession>
<protein>
    <submittedName>
        <fullName evidence="2">Uncharacterized protein</fullName>
    </submittedName>
</protein>
<proteinExistence type="predicted"/>
<evidence type="ECO:0000313" key="1">
    <source>
        <dbReference type="EMBL" id="CAB4195628.1"/>
    </source>
</evidence>
<dbReference type="EMBL" id="LR797360">
    <property type="protein sequence ID" value="CAB4205571.1"/>
    <property type="molecule type" value="Genomic_DNA"/>
</dbReference>
<organism evidence="2">
    <name type="scientific">uncultured Caudovirales phage</name>
    <dbReference type="NCBI Taxonomy" id="2100421"/>
    <lineage>
        <taxon>Viruses</taxon>
        <taxon>Duplodnaviria</taxon>
        <taxon>Heunggongvirae</taxon>
        <taxon>Uroviricota</taxon>
        <taxon>Caudoviricetes</taxon>
        <taxon>Peduoviridae</taxon>
        <taxon>Maltschvirus</taxon>
        <taxon>Maltschvirus maltsch</taxon>
    </lineage>
</organism>
<sequence length="63" mass="7048">MVDLLGEILKRIKDAEKEISEAIASGVNIHNFDTYQRFVGKREGISEALALINTVLSEDEEDL</sequence>
<reference evidence="2" key="1">
    <citation type="submission" date="2020-05" db="EMBL/GenBank/DDBJ databases">
        <authorList>
            <person name="Chiriac C."/>
            <person name="Salcher M."/>
            <person name="Ghai R."/>
            <person name="Kavagutti S V."/>
        </authorList>
    </citation>
    <scope>NUCLEOTIDE SEQUENCE</scope>
</reference>
<gene>
    <name evidence="1" type="ORF">UFOVP1286_32</name>
    <name evidence="2" type="ORF">UFOVP1407_62</name>
    <name evidence="3" type="ORF">UFOVP1640_29</name>
</gene>